<evidence type="ECO:0000256" key="1">
    <source>
        <dbReference type="ARBA" id="ARBA00022771"/>
    </source>
</evidence>
<dbReference type="Pfam" id="PF00071">
    <property type="entry name" value="Ras"/>
    <property type="match status" value="1"/>
</dbReference>
<dbReference type="GO" id="GO:0008270">
    <property type="term" value="F:zinc ion binding"/>
    <property type="evidence" value="ECO:0007669"/>
    <property type="project" value="UniProtKB-KW"/>
</dbReference>
<dbReference type="InterPro" id="IPR001806">
    <property type="entry name" value="Small_GTPase"/>
</dbReference>
<keyword evidence="1" id="KW-0863">Zinc-finger</keyword>
<sequence length="107" mass="12440">MFPSCRLQFTAWVDAVIFVFSLENESSFKAIYNYYTQMAHFRNSAEIPLILVGTQGWKPLHYTIPDCRLEFLGAVNWSLTYYSASSRNTIRVWSDLTYYSASSRNTI</sequence>
<dbReference type="InterPro" id="IPR051282">
    <property type="entry name" value="Arf-GAP_GTPase_ANK_PH"/>
</dbReference>
<dbReference type="GO" id="GO:0005096">
    <property type="term" value="F:GTPase activator activity"/>
    <property type="evidence" value="ECO:0007669"/>
    <property type="project" value="TreeGrafter"/>
</dbReference>
<dbReference type="GO" id="GO:0005525">
    <property type="term" value="F:GTP binding"/>
    <property type="evidence" value="ECO:0007669"/>
    <property type="project" value="InterPro"/>
</dbReference>
<accession>A0A7R9GWS1</accession>
<name>A0A7R9GWS1_TIMPO</name>
<keyword evidence="1" id="KW-0862">Zinc</keyword>
<evidence type="ECO:0000313" key="2">
    <source>
        <dbReference type="EMBL" id="CAD7399593.1"/>
    </source>
</evidence>
<dbReference type="AlphaFoldDB" id="A0A7R9GWS1"/>
<dbReference type="InterPro" id="IPR027417">
    <property type="entry name" value="P-loop_NTPase"/>
</dbReference>
<dbReference type="PANTHER" id="PTHR45819">
    <property type="entry name" value="CENTAURIN-GAMMA-1A"/>
    <property type="match status" value="1"/>
</dbReference>
<protein>
    <submittedName>
        <fullName evidence="2">Uncharacterized protein</fullName>
    </submittedName>
</protein>
<dbReference type="SUPFAM" id="SSF52540">
    <property type="entry name" value="P-loop containing nucleoside triphosphate hydrolases"/>
    <property type="match status" value="1"/>
</dbReference>
<dbReference type="EMBL" id="OD000870">
    <property type="protein sequence ID" value="CAD7399593.1"/>
    <property type="molecule type" value="Genomic_DNA"/>
</dbReference>
<reference evidence="2" key="1">
    <citation type="submission" date="2020-11" db="EMBL/GenBank/DDBJ databases">
        <authorList>
            <person name="Tran Van P."/>
        </authorList>
    </citation>
    <scope>NUCLEOTIDE SEQUENCE</scope>
</reference>
<organism evidence="2">
    <name type="scientific">Timema poppense</name>
    <name type="common">Walking stick</name>
    <dbReference type="NCBI Taxonomy" id="170557"/>
    <lineage>
        <taxon>Eukaryota</taxon>
        <taxon>Metazoa</taxon>
        <taxon>Ecdysozoa</taxon>
        <taxon>Arthropoda</taxon>
        <taxon>Hexapoda</taxon>
        <taxon>Insecta</taxon>
        <taxon>Pterygota</taxon>
        <taxon>Neoptera</taxon>
        <taxon>Polyneoptera</taxon>
        <taxon>Phasmatodea</taxon>
        <taxon>Timematodea</taxon>
        <taxon>Timematoidea</taxon>
        <taxon>Timematidae</taxon>
        <taxon>Timema</taxon>
    </lineage>
</organism>
<gene>
    <name evidence="2" type="ORF">TPSB3V08_LOCUS2233</name>
</gene>
<dbReference type="PANTHER" id="PTHR45819:SF5">
    <property type="entry name" value="CENTAURIN-GAMMA-1A"/>
    <property type="match status" value="1"/>
</dbReference>
<dbReference type="Gene3D" id="3.40.50.300">
    <property type="entry name" value="P-loop containing nucleotide triphosphate hydrolases"/>
    <property type="match status" value="1"/>
</dbReference>
<keyword evidence="1" id="KW-0479">Metal-binding</keyword>
<dbReference type="GO" id="GO:0003924">
    <property type="term" value="F:GTPase activity"/>
    <property type="evidence" value="ECO:0007669"/>
    <property type="project" value="InterPro"/>
</dbReference>
<proteinExistence type="predicted"/>